<dbReference type="RefSeq" id="WP_324670162.1">
    <property type="nucleotide sequence ID" value="NZ_CP141614.1"/>
</dbReference>
<organism evidence="2 3">
    <name type="scientific">Geochorda subterranea</name>
    <dbReference type="NCBI Taxonomy" id="3109564"/>
    <lineage>
        <taxon>Bacteria</taxon>
        <taxon>Bacillati</taxon>
        <taxon>Bacillota</taxon>
        <taxon>Limnochordia</taxon>
        <taxon>Limnochordales</taxon>
        <taxon>Geochordaceae</taxon>
        <taxon>Geochorda</taxon>
    </lineage>
</organism>
<dbReference type="InterPro" id="IPR024700">
    <property type="entry name" value="UCP020217"/>
</dbReference>
<dbReference type="PIRSF" id="PIRSF020217">
    <property type="entry name" value="UCP020217"/>
    <property type="match status" value="1"/>
</dbReference>
<evidence type="ECO:0000259" key="1">
    <source>
        <dbReference type="Pfam" id="PF18765"/>
    </source>
</evidence>
<reference evidence="3" key="1">
    <citation type="submission" date="2023-12" db="EMBL/GenBank/DDBJ databases">
        <title>Novel isolates from deep terrestrial aquifers shed light on the physiology and ecology of the class Limnochordia.</title>
        <authorList>
            <person name="Karnachuk O.V."/>
            <person name="Lukina A.P."/>
            <person name="Avakyan M.R."/>
            <person name="Kadnikov V."/>
            <person name="Begmatov S."/>
            <person name="Beletsky A.V."/>
            <person name="Mardanov A.V."/>
            <person name="Ravin N.V."/>
        </authorList>
    </citation>
    <scope>NUCLEOTIDE SEQUENCE [LARGE SCALE GENOMIC DNA]</scope>
    <source>
        <strain evidence="3">LN</strain>
    </source>
</reference>
<sequence>MAQAEWEGYLRGWRRRIAEEEAALEKQLAQARSSLPALVNTPCRYGATEVYLFGSPCAGQFHLASDIDLAVRGIPAERFYAALAALDAACDIPVDVVDLDEASPSLREHIMEKGQRLL</sequence>
<dbReference type="Proteomes" id="UP001333102">
    <property type="component" value="Chromosome"/>
</dbReference>
<gene>
    <name evidence="2" type="ORF">VLY81_06260</name>
</gene>
<evidence type="ECO:0000313" key="2">
    <source>
        <dbReference type="EMBL" id="WRP15754.1"/>
    </source>
</evidence>
<dbReference type="Gene3D" id="3.30.460.10">
    <property type="entry name" value="Beta Polymerase, domain 2"/>
    <property type="match status" value="1"/>
</dbReference>
<dbReference type="EMBL" id="CP141614">
    <property type="protein sequence ID" value="WRP15754.1"/>
    <property type="molecule type" value="Genomic_DNA"/>
</dbReference>
<name>A0ABZ1BSL3_9FIRM</name>
<dbReference type="Pfam" id="PF18765">
    <property type="entry name" value="Polbeta"/>
    <property type="match status" value="1"/>
</dbReference>
<protein>
    <submittedName>
        <fullName evidence="2">Nucleotidyltransferase domain-containing protein</fullName>
    </submittedName>
</protein>
<keyword evidence="3" id="KW-1185">Reference proteome</keyword>
<dbReference type="InterPro" id="IPR041633">
    <property type="entry name" value="Polbeta"/>
</dbReference>
<feature type="domain" description="Polymerase beta nucleotidyltransferase" evidence="1">
    <location>
        <begin position="50"/>
        <end position="117"/>
    </location>
</feature>
<accession>A0ABZ1BSL3</accession>
<evidence type="ECO:0000313" key="3">
    <source>
        <dbReference type="Proteomes" id="UP001333102"/>
    </source>
</evidence>
<dbReference type="InterPro" id="IPR043519">
    <property type="entry name" value="NT_sf"/>
</dbReference>
<dbReference type="SUPFAM" id="SSF81301">
    <property type="entry name" value="Nucleotidyltransferase"/>
    <property type="match status" value="1"/>
</dbReference>
<proteinExistence type="predicted"/>
<dbReference type="CDD" id="cd05403">
    <property type="entry name" value="NT_KNTase_like"/>
    <property type="match status" value="1"/>
</dbReference>